<dbReference type="CDD" id="cd05398">
    <property type="entry name" value="NT_ClassII-CCAase"/>
    <property type="match status" value="1"/>
</dbReference>
<keyword evidence="7" id="KW-0460">Magnesium</keyword>
<keyword evidence="6" id="KW-0547">Nucleotide-binding</keyword>
<feature type="domain" description="tRNA nucleotidyltransferase/poly(A) polymerase RNA and SrmB- binding" evidence="10">
    <location>
        <begin position="210"/>
        <end position="257"/>
    </location>
</feature>
<keyword evidence="8" id="KW-0694">RNA-binding</keyword>
<evidence type="ECO:0000256" key="3">
    <source>
        <dbReference type="ARBA" id="ARBA00022694"/>
    </source>
</evidence>
<feature type="domain" description="Poly A polymerase head" evidence="9">
    <location>
        <begin position="42"/>
        <end position="168"/>
    </location>
</feature>
<dbReference type="InterPro" id="IPR043519">
    <property type="entry name" value="NT_sf"/>
</dbReference>
<comment type="similarity">
    <text evidence="8">Belongs to the tRNA nucleotidyltransferase/poly(A) polymerase family.</text>
</comment>
<dbReference type="Pfam" id="PF12627">
    <property type="entry name" value="PolyA_pol_RNAbd"/>
    <property type="match status" value="1"/>
</dbReference>
<dbReference type="RefSeq" id="WP_379729509.1">
    <property type="nucleotide sequence ID" value="NZ_JBHRYJ010000006.1"/>
</dbReference>
<evidence type="ECO:0000256" key="7">
    <source>
        <dbReference type="ARBA" id="ARBA00022842"/>
    </source>
</evidence>
<dbReference type="Pfam" id="PF01743">
    <property type="entry name" value="PolyA_pol"/>
    <property type="match status" value="1"/>
</dbReference>
<evidence type="ECO:0000313" key="12">
    <source>
        <dbReference type="Proteomes" id="UP001595711"/>
    </source>
</evidence>
<evidence type="ECO:0000256" key="8">
    <source>
        <dbReference type="RuleBase" id="RU003953"/>
    </source>
</evidence>
<dbReference type="EMBL" id="JBHRYJ010000006">
    <property type="protein sequence ID" value="MFC3677895.1"/>
    <property type="molecule type" value="Genomic_DNA"/>
</dbReference>
<keyword evidence="5" id="KW-0479">Metal-binding</keyword>
<dbReference type="Gene3D" id="1.10.3090.10">
    <property type="entry name" value="cca-adding enzyme, domain 2"/>
    <property type="match status" value="1"/>
</dbReference>
<proteinExistence type="inferred from homology"/>
<evidence type="ECO:0000256" key="1">
    <source>
        <dbReference type="ARBA" id="ARBA00001946"/>
    </source>
</evidence>
<keyword evidence="3" id="KW-0819">tRNA processing</keyword>
<accession>A0ABV7VK56</accession>
<protein>
    <submittedName>
        <fullName evidence="11">CCA tRNA nucleotidyltransferase</fullName>
    </submittedName>
</protein>
<evidence type="ECO:0000259" key="10">
    <source>
        <dbReference type="Pfam" id="PF12627"/>
    </source>
</evidence>
<dbReference type="InterPro" id="IPR032828">
    <property type="entry name" value="PolyA_RNA-bd"/>
</dbReference>
<dbReference type="PANTHER" id="PTHR46173:SF1">
    <property type="entry name" value="CCA TRNA NUCLEOTIDYLTRANSFERASE 1, MITOCHONDRIAL"/>
    <property type="match status" value="1"/>
</dbReference>
<name>A0ABV7VK56_9PROT</name>
<comment type="cofactor">
    <cofactor evidence="1">
        <name>Mg(2+)</name>
        <dbReference type="ChEBI" id="CHEBI:18420"/>
    </cofactor>
</comment>
<organism evidence="11 12">
    <name type="scientific">Ferrovibrio xuzhouensis</name>
    <dbReference type="NCBI Taxonomy" id="1576914"/>
    <lineage>
        <taxon>Bacteria</taxon>
        <taxon>Pseudomonadati</taxon>
        <taxon>Pseudomonadota</taxon>
        <taxon>Alphaproteobacteria</taxon>
        <taxon>Rhodospirillales</taxon>
        <taxon>Rhodospirillaceae</taxon>
        <taxon>Ferrovibrio</taxon>
    </lineage>
</organism>
<dbReference type="PANTHER" id="PTHR46173">
    <property type="entry name" value="CCA TRNA NUCLEOTIDYLTRANSFERASE 1, MITOCHONDRIAL"/>
    <property type="match status" value="1"/>
</dbReference>
<keyword evidence="4" id="KW-0548">Nucleotidyltransferase</keyword>
<evidence type="ECO:0000256" key="2">
    <source>
        <dbReference type="ARBA" id="ARBA00022679"/>
    </source>
</evidence>
<reference evidence="12" key="1">
    <citation type="journal article" date="2019" name="Int. J. Syst. Evol. Microbiol.">
        <title>The Global Catalogue of Microorganisms (GCM) 10K type strain sequencing project: providing services to taxonomists for standard genome sequencing and annotation.</title>
        <authorList>
            <consortium name="The Broad Institute Genomics Platform"/>
            <consortium name="The Broad Institute Genome Sequencing Center for Infectious Disease"/>
            <person name="Wu L."/>
            <person name="Ma J."/>
        </authorList>
    </citation>
    <scope>NUCLEOTIDE SEQUENCE [LARGE SCALE GENOMIC DNA]</scope>
    <source>
        <strain evidence="12">KCTC 42182</strain>
    </source>
</reference>
<dbReference type="SUPFAM" id="SSF81891">
    <property type="entry name" value="Poly A polymerase C-terminal region-like"/>
    <property type="match status" value="1"/>
</dbReference>
<keyword evidence="2 8" id="KW-0808">Transferase</keyword>
<sequence length="443" mass="47300">MNTTLPDSLPESLPGPLPDWMATAETRRLFAALVAGGGTAPRFVGGCVRDAILGLAPADIDLATPETPEVVVRRLRAAGLKAVPTGIAHGTVTAVVPPALFQITTLRRDVATDGRHAEVAFAADGTPESWAADARRRDFTINALYADADGRLHDFTDGRADLAAGIVRFIGDPAARVTEDYLRVLRFFRFHARFGRGAPDAASLMACAAAAAAGQLARLSGERVRDELLKILALPNAAEALALMSQAGVLAALLPDARFDAMAVARLVALQQQVAAAGGIEPEVWPRLALLFSPAEAGRADAVADRLKLSNAQRLRLDGLLTPLPLDWAAVADDEAFRQALYRHGAERCRDHVLLAAVDDPARYALAQRRLAEATAWRRPVFPVRGADLLALGFPPSPTISGVLKELEAWWAADGFRADRETCLQRLQMQDAAEADDGADSTR</sequence>
<comment type="caution">
    <text evidence="11">The sequence shown here is derived from an EMBL/GenBank/DDBJ whole genome shotgun (WGS) entry which is preliminary data.</text>
</comment>
<evidence type="ECO:0000313" key="11">
    <source>
        <dbReference type="EMBL" id="MFC3677895.1"/>
    </source>
</evidence>
<gene>
    <name evidence="11" type="ORF">ACFOOQ_20245</name>
</gene>
<dbReference type="Gene3D" id="3.30.460.10">
    <property type="entry name" value="Beta Polymerase, domain 2"/>
    <property type="match status" value="1"/>
</dbReference>
<dbReference type="Proteomes" id="UP001595711">
    <property type="component" value="Unassembled WGS sequence"/>
</dbReference>
<evidence type="ECO:0000256" key="4">
    <source>
        <dbReference type="ARBA" id="ARBA00022695"/>
    </source>
</evidence>
<evidence type="ECO:0000259" key="9">
    <source>
        <dbReference type="Pfam" id="PF01743"/>
    </source>
</evidence>
<evidence type="ECO:0000256" key="5">
    <source>
        <dbReference type="ARBA" id="ARBA00022723"/>
    </source>
</evidence>
<dbReference type="InterPro" id="IPR050264">
    <property type="entry name" value="Bact_CCA-adding_enz_type3_sf"/>
</dbReference>
<dbReference type="InterPro" id="IPR002646">
    <property type="entry name" value="PolA_pol_head_dom"/>
</dbReference>
<dbReference type="SUPFAM" id="SSF81301">
    <property type="entry name" value="Nucleotidyltransferase"/>
    <property type="match status" value="1"/>
</dbReference>
<keyword evidence="12" id="KW-1185">Reference proteome</keyword>
<evidence type="ECO:0000256" key="6">
    <source>
        <dbReference type="ARBA" id="ARBA00022741"/>
    </source>
</evidence>